<dbReference type="EMBL" id="JADWDJ010000024">
    <property type="protein sequence ID" value="KAG5260909.1"/>
    <property type="molecule type" value="Genomic_DNA"/>
</dbReference>
<keyword evidence="4" id="KW-1185">Reference proteome</keyword>
<feature type="signal peptide" evidence="1">
    <location>
        <begin position="1"/>
        <end position="17"/>
    </location>
</feature>
<dbReference type="SUPFAM" id="SSF49899">
    <property type="entry name" value="Concanavalin A-like lectins/glucanases"/>
    <property type="match status" value="1"/>
</dbReference>
<evidence type="ECO:0000259" key="2">
    <source>
        <dbReference type="Pfam" id="PF00054"/>
    </source>
</evidence>
<reference evidence="3" key="1">
    <citation type="submission" date="2020-10" db="EMBL/GenBank/DDBJ databases">
        <title>Chromosome-scale genome assembly of the Allis shad, Alosa alosa.</title>
        <authorList>
            <person name="Margot Z."/>
            <person name="Christophe K."/>
            <person name="Cabau C."/>
            <person name="Louis A."/>
            <person name="Berthelot C."/>
            <person name="Parey E."/>
            <person name="Roest Crollius H."/>
            <person name="Montfort J."/>
            <person name="Robinson-Rechavi M."/>
            <person name="Bucao C."/>
            <person name="Bouchez O."/>
            <person name="Gislard M."/>
            <person name="Lluch J."/>
            <person name="Milhes M."/>
            <person name="Lampietro C."/>
            <person name="Lopez Roques C."/>
            <person name="Donnadieu C."/>
            <person name="Braasch I."/>
            <person name="Desvignes T."/>
            <person name="Postlethwait J."/>
            <person name="Bobe J."/>
            <person name="Guiguen Y."/>
        </authorList>
    </citation>
    <scope>NUCLEOTIDE SEQUENCE</scope>
    <source>
        <strain evidence="3">M-15738</strain>
        <tissue evidence="3">Blood</tissue>
    </source>
</reference>
<dbReference type="InterPro" id="IPR001791">
    <property type="entry name" value="Laminin_G"/>
</dbReference>
<accession>A0AAV6FDS4</accession>
<dbReference type="Proteomes" id="UP000823561">
    <property type="component" value="Chromosome 24"/>
</dbReference>
<comment type="caution">
    <text evidence="3">The sequence shown here is derived from an EMBL/GenBank/DDBJ whole genome shotgun (WGS) entry which is preliminary data.</text>
</comment>
<dbReference type="Pfam" id="PF00054">
    <property type="entry name" value="Laminin_G_1"/>
    <property type="match status" value="1"/>
</dbReference>
<sequence>MGLTRVILGMLALVTLSVPSGRLVVNAMMDKVDGEGLINLGNRDCIWTPAMNVSIPFNETQGAMSNFSFRTFDPEGVLFYGDTSDGEDWFVLLLRHGVPEMQIGQGD</sequence>
<feature type="chain" id="PRO_5043417103" description="Laminin G domain-containing protein" evidence="1">
    <location>
        <begin position="18"/>
        <end position="107"/>
    </location>
</feature>
<dbReference type="InterPro" id="IPR013320">
    <property type="entry name" value="ConA-like_dom_sf"/>
</dbReference>
<dbReference type="Gene3D" id="2.60.120.200">
    <property type="match status" value="1"/>
</dbReference>
<evidence type="ECO:0000256" key="1">
    <source>
        <dbReference type="SAM" id="SignalP"/>
    </source>
</evidence>
<name>A0AAV6FDS4_9TELE</name>
<evidence type="ECO:0000313" key="3">
    <source>
        <dbReference type="EMBL" id="KAG5260909.1"/>
    </source>
</evidence>
<dbReference type="AlphaFoldDB" id="A0AAV6FDS4"/>
<keyword evidence="1" id="KW-0732">Signal</keyword>
<feature type="domain" description="Laminin G" evidence="2">
    <location>
        <begin position="69"/>
        <end position="105"/>
    </location>
</feature>
<proteinExistence type="predicted"/>
<evidence type="ECO:0000313" key="4">
    <source>
        <dbReference type="Proteomes" id="UP000823561"/>
    </source>
</evidence>
<organism evidence="3 4">
    <name type="scientific">Alosa alosa</name>
    <name type="common">allis shad</name>
    <dbReference type="NCBI Taxonomy" id="278164"/>
    <lineage>
        <taxon>Eukaryota</taxon>
        <taxon>Metazoa</taxon>
        <taxon>Chordata</taxon>
        <taxon>Craniata</taxon>
        <taxon>Vertebrata</taxon>
        <taxon>Euteleostomi</taxon>
        <taxon>Actinopterygii</taxon>
        <taxon>Neopterygii</taxon>
        <taxon>Teleostei</taxon>
        <taxon>Clupei</taxon>
        <taxon>Clupeiformes</taxon>
        <taxon>Clupeoidei</taxon>
        <taxon>Clupeidae</taxon>
        <taxon>Alosa</taxon>
    </lineage>
</organism>
<gene>
    <name evidence="3" type="ORF">AALO_G00297880</name>
</gene>
<protein>
    <recommendedName>
        <fullName evidence="2">Laminin G domain-containing protein</fullName>
    </recommendedName>
</protein>